<dbReference type="RefSeq" id="XP_007711876.1">
    <property type="nucleotide sequence ID" value="XM_007713686.1"/>
</dbReference>
<feature type="region of interest" description="Disordered" evidence="1">
    <location>
        <begin position="58"/>
        <end position="77"/>
    </location>
</feature>
<dbReference type="AlphaFoldDB" id="W6YEC9"/>
<reference evidence="2 3" key="1">
    <citation type="journal article" date="2013" name="PLoS Genet.">
        <title>Comparative genome structure, secondary metabolite, and effector coding capacity across Cochliobolus pathogens.</title>
        <authorList>
            <person name="Condon B.J."/>
            <person name="Leng Y."/>
            <person name="Wu D."/>
            <person name="Bushley K.E."/>
            <person name="Ohm R.A."/>
            <person name="Otillar R."/>
            <person name="Martin J."/>
            <person name="Schackwitz W."/>
            <person name="Grimwood J."/>
            <person name="MohdZainudin N."/>
            <person name="Xue C."/>
            <person name="Wang R."/>
            <person name="Manning V.A."/>
            <person name="Dhillon B."/>
            <person name="Tu Z.J."/>
            <person name="Steffenson B.J."/>
            <person name="Salamov A."/>
            <person name="Sun H."/>
            <person name="Lowry S."/>
            <person name="LaButti K."/>
            <person name="Han J."/>
            <person name="Copeland A."/>
            <person name="Lindquist E."/>
            <person name="Barry K."/>
            <person name="Schmutz J."/>
            <person name="Baker S.E."/>
            <person name="Ciuffetti L.M."/>
            <person name="Grigoriev I.V."/>
            <person name="Zhong S."/>
            <person name="Turgeon B.G."/>
        </authorList>
    </citation>
    <scope>NUCLEOTIDE SEQUENCE [LARGE SCALE GENOMIC DNA]</scope>
    <source>
        <strain evidence="2 3">26-R-13</strain>
    </source>
</reference>
<proteinExistence type="predicted"/>
<dbReference type="GeneID" id="19153877"/>
<organism evidence="2 3">
    <name type="scientific">Cochliobolus carbonum (strain 26-R-13)</name>
    <name type="common">Maize leaf spot fungus</name>
    <name type="synonym">Bipolaris zeicola</name>
    <dbReference type="NCBI Taxonomy" id="930089"/>
    <lineage>
        <taxon>Eukaryota</taxon>
        <taxon>Fungi</taxon>
        <taxon>Dikarya</taxon>
        <taxon>Ascomycota</taxon>
        <taxon>Pezizomycotina</taxon>
        <taxon>Dothideomycetes</taxon>
        <taxon>Pleosporomycetidae</taxon>
        <taxon>Pleosporales</taxon>
        <taxon>Pleosporineae</taxon>
        <taxon>Pleosporaceae</taxon>
        <taxon>Bipolaris</taxon>
    </lineage>
</organism>
<name>W6YEC9_COCC2</name>
<feature type="non-terminal residue" evidence="2">
    <location>
        <position position="1"/>
    </location>
</feature>
<dbReference type="HOGENOM" id="CLU_2644595_0_0_1"/>
<keyword evidence="3" id="KW-1185">Reference proteome</keyword>
<dbReference type="Proteomes" id="UP000053841">
    <property type="component" value="Unassembled WGS sequence"/>
</dbReference>
<accession>W6YEC9</accession>
<sequence>SISSSSSLAVPLVPVWAEQGKASSGSVVGRRLGGRDSGSAAGVAVSHGNGRGAAGVLATMGQQQRGMGGRLDLRVSR</sequence>
<evidence type="ECO:0000313" key="3">
    <source>
        <dbReference type="Proteomes" id="UP000053841"/>
    </source>
</evidence>
<gene>
    <name evidence="2" type="ORF">COCCADRAFT_95061</name>
</gene>
<evidence type="ECO:0000256" key="1">
    <source>
        <dbReference type="SAM" id="MobiDB-lite"/>
    </source>
</evidence>
<dbReference type="EMBL" id="KI964602">
    <property type="protein sequence ID" value="EUC33854.1"/>
    <property type="molecule type" value="Genomic_DNA"/>
</dbReference>
<protein>
    <submittedName>
        <fullName evidence="2">Uncharacterized protein</fullName>
    </submittedName>
</protein>
<evidence type="ECO:0000313" key="2">
    <source>
        <dbReference type="EMBL" id="EUC33854.1"/>
    </source>
</evidence>
<feature type="region of interest" description="Disordered" evidence="1">
    <location>
        <begin position="24"/>
        <end position="46"/>
    </location>
</feature>
<dbReference type="KEGG" id="bze:COCCADRAFT_95061"/>